<protein>
    <submittedName>
        <fullName evidence="2">Uncharacterized protein</fullName>
    </submittedName>
</protein>
<reference evidence="2 3" key="1">
    <citation type="submission" date="2019-12" db="EMBL/GenBank/DDBJ databases">
        <title>Whole genome shotgun sequence of Streptomyces tubercidicus NBRC 13090.</title>
        <authorList>
            <person name="Ichikawa N."/>
            <person name="Kimura A."/>
            <person name="Kitahashi Y."/>
            <person name="Komaki H."/>
            <person name="Tamura T."/>
        </authorList>
    </citation>
    <scope>NUCLEOTIDE SEQUENCE [LARGE SCALE GENOMIC DNA]</scope>
    <source>
        <strain evidence="2 3">NBRC 13090</strain>
    </source>
</reference>
<dbReference type="Proteomes" id="UP000431826">
    <property type="component" value="Unassembled WGS sequence"/>
</dbReference>
<organism evidence="2 3">
    <name type="scientific">Streptomyces tubercidicus</name>
    <dbReference type="NCBI Taxonomy" id="47759"/>
    <lineage>
        <taxon>Bacteria</taxon>
        <taxon>Bacillati</taxon>
        <taxon>Actinomycetota</taxon>
        <taxon>Actinomycetes</taxon>
        <taxon>Kitasatosporales</taxon>
        <taxon>Streptomycetaceae</taxon>
        <taxon>Streptomyces</taxon>
    </lineage>
</organism>
<accession>A0A640UZL3</accession>
<dbReference type="EMBL" id="BLIR01000003">
    <property type="protein sequence ID" value="GFE41349.1"/>
    <property type="molecule type" value="Genomic_DNA"/>
</dbReference>
<feature type="region of interest" description="Disordered" evidence="1">
    <location>
        <begin position="1"/>
        <end position="41"/>
    </location>
</feature>
<keyword evidence="3" id="KW-1185">Reference proteome</keyword>
<gene>
    <name evidence="2" type="ORF">Stube_60220</name>
</gene>
<evidence type="ECO:0000313" key="3">
    <source>
        <dbReference type="Proteomes" id="UP000431826"/>
    </source>
</evidence>
<evidence type="ECO:0000256" key="1">
    <source>
        <dbReference type="SAM" id="MobiDB-lite"/>
    </source>
</evidence>
<sequence>MAKTGQHRKSGDQYAEAGPEDEDTDAEWDEGEEAEEGEEEE</sequence>
<name>A0A640UZL3_9ACTN</name>
<comment type="caution">
    <text evidence="2">The sequence shown here is derived from an EMBL/GenBank/DDBJ whole genome shotgun (WGS) entry which is preliminary data.</text>
</comment>
<dbReference type="RefSeq" id="WP_269777410.1">
    <property type="nucleotide sequence ID" value="NZ_BLIR01000003.1"/>
</dbReference>
<dbReference type="GeneID" id="96287081"/>
<dbReference type="AlphaFoldDB" id="A0A640UZL3"/>
<proteinExistence type="predicted"/>
<feature type="compositionally biased region" description="Acidic residues" evidence="1">
    <location>
        <begin position="18"/>
        <end position="41"/>
    </location>
</feature>
<evidence type="ECO:0000313" key="2">
    <source>
        <dbReference type="EMBL" id="GFE41349.1"/>
    </source>
</evidence>